<keyword evidence="5" id="KW-1185">Reference proteome</keyword>
<dbReference type="InterPro" id="IPR050706">
    <property type="entry name" value="Cyclic-di-GMP_PDE-like"/>
</dbReference>
<dbReference type="InterPro" id="IPR000160">
    <property type="entry name" value="GGDEF_dom"/>
</dbReference>
<name>A0A1X9NFL0_9GAMM</name>
<dbReference type="RefSeq" id="WP_085758817.1">
    <property type="nucleotide sequence ID" value="NZ_CP019343.1"/>
</dbReference>
<evidence type="ECO:0000256" key="1">
    <source>
        <dbReference type="SAM" id="Phobius"/>
    </source>
</evidence>
<dbReference type="InterPro" id="IPR029787">
    <property type="entry name" value="Nucleotide_cyclase"/>
</dbReference>
<dbReference type="STRING" id="716816.BST96_11350"/>
<dbReference type="CDD" id="cd01948">
    <property type="entry name" value="EAL"/>
    <property type="match status" value="1"/>
</dbReference>
<evidence type="ECO:0000259" key="3">
    <source>
        <dbReference type="PROSITE" id="PS50887"/>
    </source>
</evidence>
<dbReference type="PROSITE" id="PS50887">
    <property type="entry name" value="GGDEF"/>
    <property type="match status" value="1"/>
</dbReference>
<dbReference type="Gene3D" id="3.30.70.270">
    <property type="match status" value="1"/>
</dbReference>
<accession>A0A1X9NFL0</accession>
<dbReference type="GO" id="GO:0071111">
    <property type="term" value="F:cyclic-guanylate-specific phosphodiesterase activity"/>
    <property type="evidence" value="ECO:0007669"/>
    <property type="project" value="InterPro"/>
</dbReference>
<dbReference type="PANTHER" id="PTHR33121">
    <property type="entry name" value="CYCLIC DI-GMP PHOSPHODIESTERASE PDEF"/>
    <property type="match status" value="1"/>
</dbReference>
<dbReference type="OrthoDB" id="9787514at2"/>
<dbReference type="Gene3D" id="3.20.20.450">
    <property type="entry name" value="EAL domain"/>
    <property type="match status" value="1"/>
</dbReference>
<dbReference type="InterPro" id="IPR035919">
    <property type="entry name" value="EAL_sf"/>
</dbReference>
<dbReference type="Proteomes" id="UP000193450">
    <property type="component" value="Chromosome"/>
</dbReference>
<dbReference type="SMART" id="SM00052">
    <property type="entry name" value="EAL"/>
    <property type="match status" value="1"/>
</dbReference>
<dbReference type="EMBL" id="CP019343">
    <property type="protein sequence ID" value="ARN74665.1"/>
    <property type="molecule type" value="Genomic_DNA"/>
</dbReference>
<evidence type="ECO:0008006" key="6">
    <source>
        <dbReference type="Google" id="ProtNLM"/>
    </source>
</evidence>
<proteinExistence type="predicted"/>
<dbReference type="InterPro" id="IPR043128">
    <property type="entry name" value="Rev_trsase/Diguanyl_cyclase"/>
</dbReference>
<feature type="domain" description="EAL" evidence="2">
    <location>
        <begin position="422"/>
        <end position="677"/>
    </location>
</feature>
<feature type="transmembrane region" description="Helical" evidence="1">
    <location>
        <begin position="179"/>
        <end position="199"/>
    </location>
</feature>
<dbReference type="KEGG" id="osg:BST96_11350"/>
<dbReference type="CDD" id="cd01949">
    <property type="entry name" value="GGDEF"/>
    <property type="match status" value="1"/>
</dbReference>
<sequence>MRIKVYLAILVFCCLLSGYALDQVLSLQFRQLQWLDHKLHENRLLAKDLERIKGNAAQYLVSTDLIMGSGSSYLAHGAIKIGNYLIEDLRRVRNEYGESLPIEKIVASVNHIVEINKLVDAAQFDSESLEAVVESSWLVIYDDHAYKLSKHIAYLSSLVDKRLVAKTGRRDSAERSLMWVSWFSRLVFLLIVIILWFWANKKICKPLYFLQKSSSEAVSGGEFTITKDAPKEILHLSNDFKKLTETLFHQADHDPLTGLNNRRSFERHMANMNPIEDGMNYICFIDLDYFKTINDSCGHDVGDEILVKVARLLSHSVRSCDMVARLGGDEFVIVLNDCNLPAAKKINNKICNAIRDIRYCSAGEEYYLSASIGISASFNRGKTTTEILGTADIACNLAKESGRNAVHAFDKAHDNLSLREEKMVSIHQIDAALSNGDFVLYKQDIVSLSDTPQDSGIEILLRMKNKEGGLIGPDQFLPVADRYNKIVEIDRCVVATAFNWFDAHPSVLKDLAFVSINLSVKSLSNKRFENFVIDTVVHSHVPARKICFEITETAAIDNITRVQGFMNNVKAIGCTFALDDFGSGHSSYSYIKDLPSDALKIDGSFVVGMLQNPLDYAAVKSICEISKAANQKIVAEFVENEAIVAQLKELGVDYAQGYYFSKPEPLSSLKHKRIFNSNRLRPAVCYKPLLN</sequence>
<dbReference type="PANTHER" id="PTHR33121:SF23">
    <property type="entry name" value="CYCLIC DI-GMP PHOSPHODIESTERASE PDEB"/>
    <property type="match status" value="1"/>
</dbReference>
<dbReference type="SMART" id="SM00267">
    <property type="entry name" value="GGDEF"/>
    <property type="match status" value="1"/>
</dbReference>
<dbReference type="NCBIfam" id="TIGR00254">
    <property type="entry name" value="GGDEF"/>
    <property type="match status" value="1"/>
</dbReference>
<dbReference type="InterPro" id="IPR001633">
    <property type="entry name" value="EAL_dom"/>
</dbReference>
<gene>
    <name evidence="4" type="ORF">BST96_11350</name>
</gene>
<dbReference type="AlphaFoldDB" id="A0A1X9NFL0"/>
<evidence type="ECO:0000313" key="5">
    <source>
        <dbReference type="Proteomes" id="UP000193450"/>
    </source>
</evidence>
<dbReference type="SUPFAM" id="SSF141868">
    <property type="entry name" value="EAL domain-like"/>
    <property type="match status" value="1"/>
</dbReference>
<organism evidence="4 5">
    <name type="scientific">Oceanicoccus sagamiensis</name>
    <dbReference type="NCBI Taxonomy" id="716816"/>
    <lineage>
        <taxon>Bacteria</taxon>
        <taxon>Pseudomonadati</taxon>
        <taxon>Pseudomonadota</taxon>
        <taxon>Gammaproteobacteria</taxon>
        <taxon>Cellvibrionales</taxon>
        <taxon>Spongiibacteraceae</taxon>
        <taxon>Oceanicoccus</taxon>
    </lineage>
</organism>
<evidence type="ECO:0000313" key="4">
    <source>
        <dbReference type="EMBL" id="ARN74665.1"/>
    </source>
</evidence>
<dbReference type="SUPFAM" id="SSF55073">
    <property type="entry name" value="Nucleotide cyclase"/>
    <property type="match status" value="1"/>
</dbReference>
<dbReference type="Pfam" id="PF00990">
    <property type="entry name" value="GGDEF"/>
    <property type="match status" value="1"/>
</dbReference>
<evidence type="ECO:0000259" key="2">
    <source>
        <dbReference type="PROSITE" id="PS50883"/>
    </source>
</evidence>
<dbReference type="PROSITE" id="PS50883">
    <property type="entry name" value="EAL"/>
    <property type="match status" value="1"/>
</dbReference>
<reference evidence="4 5" key="1">
    <citation type="submission" date="2016-11" db="EMBL/GenBank/DDBJ databases">
        <title>Trade-off between light-utilization and light-protection in marine flavobacteria.</title>
        <authorList>
            <person name="Kumagai Y."/>
        </authorList>
    </citation>
    <scope>NUCLEOTIDE SEQUENCE [LARGE SCALE GENOMIC DNA]</scope>
    <source>
        <strain evidence="4 5">NBRC 107125</strain>
    </source>
</reference>
<feature type="domain" description="GGDEF" evidence="3">
    <location>
        <begin position="278"/>
        <end position="411"/>
    </location>
</feature>
<keyword evidence="1" id="KW-0812">Transmembrane</keyword>
<dbReference type="Pfam" id="PF00563">
    <property type="entry name" value="EAL"/>
    <property type="match status" value="1"/>
</dbReference>
<protein>
    <recommendedName>
        <fullName evidence="6">GGDEF-domain containing protein</fullName>
    </recommendedName>
</protein>
<keyword evidence="1" id="KW-1133">Transmembrane helix</keyword>
<keyword evidence="1" id="KW-0472">Membrane</keyword>